<dbReference type="PANTHER" id="PTHR32046">
    <property type="entry name" value="G DOMAIN-CONTAINING PROTEIN"/>
    <property type="match status" value="1"/>
</dbReference>
<dbReference type="EMBL" id="QNUK01000185">
    <property type="protein sequence ID" value="KAF5898842.1"/>
    <property type="molecule type" value="Genomic_DNA"/>
</dbReference>
<dbReference type="InterPro" id="IPR027417">
    <property type="entry name" value="P-loop_NTPase"/>
</dbReference>
<sequence>MVGETGTGKTTLINAVVNYILGVKFTDEAWFKITEEVGDNHMSAQAKSRNEITVYEIYVESSPIGLTIIDTPGYGDTRGRVMDKQISENLHKLFHSDTGVKEIDAVCLVLKASETRLSDRQQYIFDAVLSLFGKDIENSIFMFITHSDGMPPEDALNAIKKAGIPCRKNEE</sequence>
<evidence type="ECO:0000313" key="5">
    <source>
        <dbReference type="Proteomes" id="UP000727407"/>
    </source>
</evidence>
<gene>
    <name evidence="4" type="ORF">DAT39_011415</name>
</gene>
<feature type="non-terminal residue" evidence="4">
    <location>
        <position position="171"/>
    </location>
</feature>
<comment type="caution">
    <text evidence="4">The sequence shown here is derived from an EMBL/GenBank/DDBJ whole genome shotgun (WGS) entry which is preliminary data.</text>
</comment>
<name>A0A8J4UJ49_CLAMG</name>
<evidence type="ECO:0000256" key="2">
    <source>
        <dbReference type="ARBA" id="ARBA00022741"/>
    </source>
</evidence>
<keyword evidence="2" id="KW-0547">Nucleotide-binding</keyword>
<accession>A0A8J4UJ49</accession>
<comment type="similarity">
    <text evidence="1">Belongs to the TRAFAC class TrmE-Era-EngA-EngB-Septin-like GTPase superfamily. AIG1/Toc34/Toc159-like paraseptin GTPase family. IAN subfamily.</text>
</comment>
<dbReference type="Pfam" id="PF04548">
    <property type="entry name" value="AIG1"/>
    <property type="match status" value="1"/>
</dbReference>
<dbReference type="CDD" id="cd00882">
    <property type="entry name" value="Ras_like_GTPase"/>
    <property type="match status" value="1"/>
</dbReference>
<dbReference type="PANTHER" id="PTHR32046:SF11">
    <property type="entry name" value="IMMUNE-ASSOCIATED NUCLEOTIDE-BINDING PROTEIN 10-LIKE"/>
    <property type="match status" value="1"/>
</dbReference>
<keyword evidence="5" id="KW-1185">Reference proteome</keyword>
<dbReference type="Gene3D" id="3.40.50.300">
    <property type="entry name" value="P-loop containing nucleotide triphosphate hydrolases"/>
    <property type="match status" value="1"/>
</dbReference>
<dbReference type="OrthoDB" id="8954335at2759"/>
<evidence type="ECO:0000259" key="3">
    <source>
        <dbReference type="Pfam" id="PF04548"/>
    </source>
</evidence>
<dbReference type="SUPFAM" id="SSF52540">
    <property type="entry name" value="P-loop containing nucleoside triphosphate hydrolases"/>
    <property type="match status" value="1"/>
</dbReference>
<evidence type="ECO:0000256" key="1">
    <source>
        <dbReference type="ARBA" id="ARBA00008535"/>
    </source>
</evidence>
<dbReference type="AlphaFoldDB" id="A0A8J4UJ49"/>
<reference evidence="4" key="1">
    <citation type="submission" date="2020-07" db="EMBL/GenBank/DDBJ databases">
        <title>Clarias magur genome sequencing, assembly and annotation.</title>
        <authorList>
            <person name="Kushwaha B."/>
            <person name="Kumar R."/>
            <person name="Das P."/>
            <person name="Joshi C.G."/>
            <person name="Kumar D."/>
            <person name="Nagpure N.S."/>
            <person name="Pandey M."/>
            <person name="Agarwal S."/>
            <person name="Srivastava S."/>
            <person name="Singh M."/>
            <person name="Sahoo L."/>
            <person name="Jayasankar P."/>
            <person name="Meher P.K."/>
            <person name="Koringa P.G."/>
            <person name="Iquebal M.A."/>
            <person name="Das S.P."/>
            <person name="Bit A."/>
            <person name="Patnaik S."/>
            <person name="Patel N."/>
            <person name="Shah T.M."/>
            <person name="Hinsu A."/>
            <person name="Jena J.K."/>
        </authorList>
    </citation>
    <scope>NUCLEOTIDE SEQUENCE</scope>
    <source>
        <strain evidence="4">CIFAMagur01</strain>
        <tissue evidence="4">Testis</tissue>
    </source>
</reference>
<organism evidence="4 5">
    <name type="scientific">Clarias magur</name>
    <name type="common">Asian catfish</name>
    <name type="synonym">Macropteronotus magur</name>
    <dbReference type="NCBI Taxonomy" id="1594786"/>
    <lineage>
        <taxon>Eukaryota</taxon>
        <taxon>Metazoa</taxon>
        <taxon>Chordata</taxon>
        <taxon>Craniata</taxon>
        <taxon>Vertebrata</taxon>
        <taxon>Euteleostomi</taxon>
        <taxon>Actinopterygii</taxon>
        <taxon>Neopterygii</taxon>
        <taxon>Teleostei</taxon>
        <taxon>Ostariophysi</taxon>
        <taxon>Siluriformes</taxon>
        <taxon>Clariidae</taxon>
        <taxon>Clarias</taxon>
    </lineage>
</organism>
<dbReference type="Proteomes" id="UP000727407">
    <property type="component" value="Unassembled WGS sequence"/>
</dbReference>
<feature type="domain" description="AIG1-type G" evidence="3">
    <location>
        <begin position="1"/>
        <end position="154"/>
    </location>
</feature>
<evidence type="ECO:0000313" key="4">
    <source>
        <dbReference type="EMBL" id="KAF5898842.1"/>
    </source>
</evidence>
<protein>
    <recommendedName>
        <fullName evidence="3">AIG1-type G domain-containing protein</fullName>
    </recommendedName>
</protein>
<dbReference type="GO" id="GO:0005525">
    <property type="term" value="F:GTP binding"/>
    <property type="evidence" value="ECO:0007669"/>
    <property type="project" value="InterPro"/>
</dbReference>
<proteinExistence type="inferred from homology"/>
<dbReference type="InterPro" id="IPR006703">
    <property type="entry name" value="G_AIG1"/>
</dbReference>